<gene>
    <name evidence="1" type="ORF">K788_0003022</name>
</gene>
<dbReference type="SUPFAM" id="SSF51197">
    <property type="entry name" value="Clavaminate synthase-like"/>
    <property type="match status" value="1"/>
</dbReference>
<reference evidence="1 2" key="1">
    <citation type="journal article" date="2014" name="Genome Announc.">
        <title>Draft Genome Sequence of the Haloacid-Degrading Burkholderia caribensis Strain MBA4.</title>
        <authorList>
            <person name="Pan Y."/>
            <person name="Kong K.F."/>
            <person name="Tsang J.S."/>
        </authorList>
    </citation>
    <scope>NUCLEOTIDE SEQUENCE [LARGE SCALE GENOMIC DNA]</scope>
    <source>
        <strain evidence="1 2">MBA4</strain>
    </source>
</reference>
<evidence type="ECO:0000313" key="2">
    <source>
        <dbReference type="Proteomes" id="UP000019146"/>
    </source>
</evidence>
<name>A0A0P0REG7_9BURK</name>
<dbReference type="Pfam" id="PF05721">
    <property type="entry name" value="PhyH"/>
    <property type="match status" value="1"/>
</dbReference>
<evidence type="ECO:0000313" key="1">
    <source>
        <dbReference type="EMBL" id="ALL66778.1"/>
    </source>
</evidence>
<organism evidence="1 2">
    <name type="scientific">Paraburkholderia caribensis MBA4</name>
    <dbReference type="NCBI Taxonomy" id="1323664"/>
    <lineage>
        <taxon>Bacteria</taxon>
        <taxon>Pseudomonadati</taxon>
        <taxon>Pseudomonadota</taxon>
        <taxon>Betaproteobacteria</taxon>
        <taxon>Burkholderiales</taxon>
        <taxon>Burkholderiaceae</taxon>
        <taxon>Paraburkholderia</taxon>
    </lineage>
</organism>
<dbReference type="Proteomes" id="UP000019146">
    <property type="component" value="Chromosome 2"/>
</dbReference>
<dbReference type="PANTHER" id="PTHR37563">
    <property type="entry name" value="PHYTANOYL-COA DIOXYGENASE FAMILY PROTEIN (AFU_ORTHOLOGUE AFUA_2G03330)"/>
    <property type="match status" value="1"/>
</dbReference>
<dbReference type="PANTHER" id="PTHR37563:SF2">
    <property type="entry name" value="PHYTANOYL-COA DIOXYGENASE FAMILY PROTEIN (AFU_ORTHOLOGUE AFUA_2G03330)"/>
    <property type="match status" value="1"/>
</dbReference>
<accession>A0A0P0REG7</accession>
<dbReference type="KEGG" id="bcai:K788_0003022"/>
<dbReference type="GO" id="GO:0016706">
    <property type="term" value="F:2-oxoglutarate-dependent dioxygenase activity"/>
    <property type="evidence" value="ECO:0007669"/>
    <property type="project" value="UniProtKB-ARBA"/>
</dbReference>
<keyword evidence="1" id="KW-0223">Dioxygenase</keyword>
<proteinExistence type="predicted"/>
<dbReference type="InterPro" id="IPR051961">
    <property type="entry name" value="Fungal_Metabolite_Diox"/>
</dbReference>
<sequence>MEASINAMPETPMSRYTTAALDSLARQFDADGMVVLRRHFPKDVLLKWRNAFDVLLEQRLRESATAVRGPNRHYITLPFAGDFADEAIFADPDVLGIVERVAGDEPVMCQLASDTPLHGSDYQDVHRDTPALFDGFPETPSFQLAVNFPLCDVTPENGPFETTLGTHRMPDKQAQEAYRTGQAPMHTITMELGDVMIRDVRALHRGTPNLTQAPRPMVVIGYSRSWYFRPEVKIDVPESVYQGLSARGKRLLRYMPRVDDVDVGAAGESYTKFAY</sequence>
<keyword evidence="1" id="KW-0560">Oxidoreductase</keyword>
<dbReference type="AlphaFoldDB" id="A0A0P0REG7"/>
<dbReference type="InterPro" id="IPR008775">
    <property type="entry name" value="Phytyl_CoA_dOase-like"/>
</dbReference>
<dbReference type="EMBL" id="CP012747">
    <property type="protein sequence ID" value="ALL66778.1"/>
    <property type="molecule type" value="Genomic_DNA"/>
</dbReference>
<dbReference type="Gene3D" id="2.60.120.620">
    <property type="entry name" value="q2cbj1_9rhob like domain"/>
    <property type="match status" value="1"/>
</dbReference>
<protein>
    <submittedName>
        <fullName evidence="1">Phytanoyl-CoA dioxygenase (PhyH)</fullName>
    </submittedName>
</protein>